<keyword evidence="1" id="KW-0175">Coiled coil</keyword>
<evidence type="ECO:0000313" key="2">
    <source>
        <dbReference type="EMBL" id="KAI6647995.1"/>
    </source>
</evidence>
<dbReference type="EMBL" id="JAKMXF010000334">
    <property type="protein sequence ID" value="KAI6647995.1"/>
    <property type="molecule type" value="Genomic_DNA"/>
</dbReference>
<protein>
    <submittedName>
        <fullName evidence="2">Uncharacterized protein</fullName>
    </submittedName>
</protein>
<feature type="coiled-coil region" evidence="1">
    <location>
        <begin position="46"/>
        <end position="73"/>
    </location>
</feature>
<reference evidence="2 3" key="1">
    <citation type="journal article" date="2023" name="BMC Biol.">
        <title>The compact genome of the sponge Oopsacas minuta (Hexactinellida) is lacking key metazoan core genes.</title>
        <authorList>
            <person name="Santini S."/>
            <person name="Schenkelaars Q."/>
            <person name="Jourda C."/>
            <person name="Duchesne M."/>
            <person name="Belahbib H."/>
            <person name="Rocher C."/>
            <person name="Selva M."/>
            <person name="Riesgo A."/>
            <person name="Vervoort M."/>
            <person name="Leys S.P."/>
            <person name="Kodjabachian L."/>
            <person name="Le Bivic A."/>
            <person name="Borchiellini C."/>
            <person name="Claverie J.M."/>
            <person name="Renard E."/>
        </authorList>
    </citation>
    <scope>NUCLEOTIDE SEQUENCE [LARGE SCALE GENOMIC DNA]</scope>
    <source>
        <strain evidence="2">SPO-2</strain>
    </source>
</reference>
<accession>A0AAV7JHD7</accession>
<keyword evidence="3" id="KW-1185">Reference proteome</keyword>
<sequence length="215" mass="25441">MGGIVSFTENGAIRLGCPYVRFGCDIFGLNRKELAQHKQEHLHKHIDLISATIEDQSSRITELERQNRLLNTKYINVVNRISDVIEYVEICDEDIREISGQKSGILKNERNIRFILDRIKGNEKEFERKNRNIVDKLFGILKSVEENKMDFNEFCKQNDKIQLCEKELRNIRGEIEDIDDRVLSQGKRLKNYNYACEDERNPKRIKQEMNLPQYY</sequence>
<dbReference type="AlphaFoldDB" id="A0AAV7JHD7"/>
<evidence type="ECO:0000256" key="1">
    <source>
        <dbReference type="SAM" id="Coils"/>
    </source>
</evidence>
<dbReference type="Proteomes" id="UP001165289">
    <property type="component" value="Unassembled WGS sequence"/>
</dbReference>
<name>A0AAV7JHD7_9METZ</name>
<proteinExistence type="predicted"/>
<organism evidence="2 3">
    <name type="scientific">Oopsacas minuta</name>
    <dbReference type="NCBI Taxonomy" id="111878"/>
    <lineage>
        <taxon>Eukaryota</taxon>
        <taxon>Metazoa</taxon>
        <taxon>Porifera</taxon>
        <taxon>Hexactinellida</taxon>
        <taxon>Hexasterophora</taxon>
        <taxon>Lyssacinosida</taxon>
        <taxon>Leucopsacidae</taxon>
        <taxon>Oopsacas</taxon>
    </lineage>
</organism>
<gene>
    <name evidence="2" type="ORF">LOD99_8322</name>
</gene>
<evidence type="ECO:0000313" key="3">
    <source>
        <dbReference type="Proteomes" id="UP001165289"/>
    </source>
</evidence>
<comment type="caution">
    <text evidence="2">The sequence shown here is derived from an EMBL/GenBank/DDBJ whole genome shotgun (WGS) entry which is preliminary data.</text>
</comment>